<feature type="region of interest" description="Disordered" evidence="1">
    <location>
        <begin position="1"/>
        <end position="29"/>
    </location>
</feature>
<protein>
    <submittedName>
        <fullName evidence="2">Uncharacterized protein</fullName>
    </submittedName>
</protein>
<proteinExistence type="predicted"/>
<gene>
    <name evidence="2" type="ordered locus">VIT_16s0039g02870</name>
</gene>
<sequence length="29" mass="3394">MTQTKLIYINDGMPERDQAPRTHDVYAQT</sequence>
<evidence type="ECO:0000256" key="1">
    <source>
        <dbReference type="SAM" id="MobiDB-lite"/>
    </source>
</evidence>
<organism evidence="2 3">
    <name type="scientific">Vitis vinifera</name>
    <name type="common">Grape</name>
    <dbReference type="NCBI Taxonomy" id="29760"/>
    <lineage>
        <taxon>Eukaryota</taxon>
        <taxon>Viridiplantae</taxon>
        <taxon>Streptophyta</taxon>
        <taxon>Embryophyta</taxon>
        <taxon>Tracheophyta</taxon>
        <taxon>Spermatophyta</taxon>
        <taxon>Magnoliopsida</taxon>
        <taxon>eudicotyledons</taxon>
        <taxon>Gunneridae</taxon>
        <taxon>Pentapetalae</taxon>
        <taxon>rosids</taxon>
        <taxon>Vitales</taxon>
        <taxon>Vitaceae</taxon>
        <taxon>Viteae</taxon>
        <taxon>Vitis</taxon>
    </lineage>
</organism>
<dbReference type="EMBL" id="FN595750">
    <property type="protein sequence ID" value="CBI26600.3"/>
    <property type="molecule type" value="Genomic_DNA"/>
</dbReference>
<dbReference type="AlphaFoldDB" id="D7T7X9"/>
<dbReference type="Proteomes" id="UP000009183">
    <property type="component" value="Chromosome 16"/>
</dbReference>
<evidence type="ECO:0000313" key="3">
    <source>
        <dbReference type="Proteomes" id="UP000009183"/>
    </source>
</evidence>
<keyword evidence="3" id="KW-1185">Reference proteome</keyword>
<feature type="compositionally biased region" description="Basic and acidic residues" evidence="1">
    <location>
        <begin position="13"/>
        <end position="29"/>
    </location>
</feature>
<dbReference type="PaxDb" id="29760-VIT_16s0039g02870.t01"/>
<dbReference type="HOGENOM" id="CLU_3411302_0_0_1"/>
<reference evidence="3" key="1">
    <citation type="journal article" date="2007" name="Nature">
        <title>The grapevine genome sequence suggests ancestral hexaploidization in major angiosperm phyla.</title>
        <authorList>
            <consortium name="The French-Italian Public Consortium for Grapevine Genome Characterization."/>
            <person name="Jaillon O."/>
            <person name="Aury J.-M."/>
            <person name="Noel B."/>
            <person name="Policriti A."/>
            <person name="Clepet C."/>
            <person name="Casagrande A."/>
            <person name="Choisne N."/>
            <person name="Aubourg S."/>
            <person name="Vitulo N."/>
            <person name="Jubin C."/>
            <person name="Vezzi A."/>
            <person name="Legeai F."/>
            <person name="Hugueney P."/>
            <person name="Dasilva C."/>
            <person name="Horner D."/>
            <person name="Mica E."/>
            <person name="Jublot D."/>
            <person name="Poulain J."/>
            <person name="Bruyere C."/>
            <person name="Billault A."/>
            <person name="Segurens B."/>
            <person name="Gouyvenoux M."/>
            <person name="Ugarte E."/>
            <person name="Cattonaro F."/>
            <person name="Anthouard V."/>
            <person name="Vico V."/>
            <person name="Del Fabbro C."/>
            <person name="Alaux M."/>
            <person name="Di Gaspero G."/>
            <person name="Dumas V."/>
            <person name="Felice N."/>
            <person name="Paillard S."/>
            <person name="Juman I."/>
            <person name="Moroldo M."/>
            <person name="Scalabrin S."/>
            <person name="Canaguier A."/>
            <person name="Le Clainche I."/>
            <person name="Malacrida G."/>
            <person name="Durand E."/>
            <person name="Pesole G."/>
            <person name="Laucou V."/>
            <person name="Chatelet P."/>
            <person name="Merdinoglu D."/>
            <person name="Delledonne M."/>
            <person name="Pezzotti M."/>
            <person name="Lecharny A."/>
            <person name="Scarpelli C."/>
            <person name="Artiguenave F."/>
            <person name="Pe M.E."/>
            <person name="Valle G."/>
            <person name="Morgante M."/>
            <person name="Caboche M."/>
            <person name="Adam-Blondon A.-F."/>
            <person name="Weissenbach J."/>
            <person name="Quetier F."/>
            <person name="Wincker P."/>
        </authorList>
    </citation>
    <scope>NUCLEOTIDE SEQUENCE [LARGE SCALE GENOMIC DNA]</scope>
    <source>
        <strain evidence="3">cv. Pinot noir / PN40024</strain>
    </source>
</reference>
<accession>D7T7X9</accession>
<name>D7T7X9_VITVI</name>
<evidence type="ECO:0000313" key="2">
    <source>
        <dbReference type="EMBL" id="CBI26600.3"/>
    </source>
</evidence>
<dbReference type="InParanoid" id="D7T7X9"/>